<feature type="region of interest" description="Disordered" evidence="1">
    <location>
        <begin position="122"/>
        <end position="157"/>
    </location>
</feature>
<dbReference type="Proteomes" id="UP000187609">
    <property type="component" value="Unassembled WGS sequence"/>
</dbReference>
<evidence type="ECO:0000313" key="2">
    <source>
        <dbReference type="EMBL" id="OIT25056.1"/>
    </source>
</evidence>
<organism evidence="2 3">
    <name type="scientific">Nicotiana attenuata</name>
    <name type="common">Coyote tobacco</name>
    <dbReference type="NCBI Taxonomy" id="49451"/>
    <lineage>
        <taxon>Eukaryota</taxon>
        <taxon>Viridiplantae</taxon>
        <taxon>Streptophyta</taxon>
        <taxon>Embryophyta</taxon>
        <taxon>Tracheophyta</taxon>
        <taxon>Spermatophyta</taxon>
        <taxon>Magnoliopsida</taxon>
        <taxon>eudicotyledons</taxon>
        <taxon>Gunneridae</taxon>
        <taxon>Pentapetalae</taxon>
        <taxon>asterids</taxon>
        <taxon>lamiids</taxon>
        <taxon>Solanales</taxon>
        <taxon>Solanaceae</taxon>
        <taxon>Nicotianoideae</taxon>
        <taxon>Nicotianeae</taxon>
        <taxon>Nicotiana</taxon>
    </lineage>
</organism>
<sequence>MFGTIPCRHGVSAIMTARRELEDFVHPFYHVSTFKKAYSGTIIPIPDQSQWDIAPGDPILPPEASDDKPGRPRKSRKIGIDEPINPNKNNGRGANGVSELNKLPTNPRVWERGIETEINNNSYGRATTRGRGATNLQSMNGRGRGRGRARGIGKQNKHGPYCGIGNWNGIRMSNMDQFVLASQVQPPRPSQIASSATQLGTSQLHRQPTPFGDAIFSSVNNWTSCPI</sequence>
<keyword evidence="3" id="KW-1185">Reference proteome</keyword>
<accession>A0A1J6KJI7</accession>
<proteinExistence type="predicted"/>
<protein>
    <submittedName>
        <fullName evidence="2">Uncharacterized protein</fullName>
    </submittedName>
</protein>
<dbReference type="Gramene" id="OIT25056">
    <property type="protein sequence ID" value="OIT25056"/>
    <property type="gene ID" value="A4A49_61869"/>
</dbReference>
<dbReference type="AlphaFoldDB" id="A0A1J6KJI7"/>
<comment type="caution">
    <text evidence="2">The sequence shown here is derived from an EMBL/GenBank/DDBJ whole genome shotgun (WGS) entry which is preliminary data.</text>
</comment>
<reference evidence="2" key="1">
    <citation type="submission" date="2016-11" db="EMBL/GenBank/DDBJ databases">
        <title>The genome of Nicotiana attenuata.</title>
        <authorList>
            <person name="Xu S."/>
            <person name="Brockmoeller T."/>
            <person name="Gaquerel E."/>
            <person name="Navarro A."/>
            <person name="Kuhl H."/>
            <person name="Gase K."/>
            <person name="Ling Z."/>
            <person name="Zhou W."/>
            <person name="Kreitzer C."/>
            <person name="Stanke M."/>
            <person name="Tang H."/>
            <person name="Lyons E."/>
            <person name="Pandey P."/>
            <person name="Pandey S.P."/>
            <person name="Timmermann B."/>
            <person name="Baldwin I.T."/>
        </authorList>
    </citation>
    <scope>NUCLEOTIDE SEQUENCE [LARGE SCALE GENOMIC DNA]</scope>
    <source>
        <strain evidence="2">UT</strain>
    </source>
</reference>
<dbReference type="STRING" id="49451.A0A1J6KJI7"/>
<name>A0A1J6KJI7_NICAT</name>
<feature type="compositionally biased region" description="Basic residues" evidence="1">
    <location>
        <begin position="143"/>
        <end position="157"/>
    </location>
</feature>
<gene>
    <name evidence="2" type="ORF">A4A49_61869</name>
</gene>
<feature type="region of interest" description="Disordered" evidence="1">
    <location>
        <begin position="187"/>
        <end position="206"/>
    </location>
</feature>
<evidence type="ECO:0000313" key="3">
    <source>
        <dbReference type="Proteomes" id="UP000187609"/>
    </source>
</evidence>
<dbReference type="EMBL" id="MJEQ01003099">
    <property type="protein sequence ID" value="OIT25056.1"/>
    <property type="molecule type" value="Genomic_DNA"/>
</dbReference>
<feature type="region of interest" description="Disordered" evidence="1">
    <location>
        <begin position="49"/>
        <end position="103"/>
    </location>
</feature>
<evidence type="ECO:0000256" key="1">
    <source>
        <dbReference type="SAM" id="MobiDB-lite"/>
    </source>
</evidence>